<dbReference type="Pfam" id="PF00535">
    <property type="entry name" value="Glycos_transf_2"/>
    <property type="match status" value="1"/>
</dbReference>
<dbReference type="GO" id="GO:0016740">
    <property type="term" value="F:transferase activity"/>
    <property type="evidence" value="ECO:0007669"/>
    <property type="project" value="UniProtKB-KW"/>
</dbReference>
<dbReference type="EMBL" id="FOZZ01000008">
    <property type="protein sequence ID" value="SFS97573.1"/>
    <property type="molecule type" value="Genomic_DNA"/>
</dbReference>
<sequence length="322" mass="38067">MNSMVPKVSVITPNYNHAPYLKERIDSVLNQTYQDIEVIILDDCSTDGSREIIEGYRNHPHVTNIVFNKSNSGSTFKQWEKGIELAQGEWVWIAESDDWCESNFLEELMYHIGRSEEQLSIAFCQSYYYYMETGLLRTLELPRKLVQIISKDFFIQERLLPNNLIMNASMAIFKRELYWEVSPYYKDFRFCGDWVFWAELSLLGDVLELGKHLNYFRKHGRDVTGKVNKSGYNFIEELKALTYFKNVLRAPKEYINESLVQRYDKFQKRKSSLEDHVVDEIQASFETVMDGGMLKDMQNRYRNENRFRKLKGLLSRLRGIGR</sequence>
<protein>
    <submittedName>
        <fullName evidence="2">Glycosyl transferase family 2</fullName>
    </submittedName>
</protein>
<organism evidence="2 3">
    <name type="scientific">Sphingobacterium wenxiniae</name>
    <dbReference type="NCBI Taxonomy" id="683125"/>
    <lineage>
        <taxon>Bacteria</taxon>
        <taxon>Pseudomonadati</taxon>
        <taxon>Bacteroidota</taxon>
        <taxon>Sphingobacteriia</taxon>
        <taxon>Sphingobacteriales</taxon>
        <taxon>Sphingobacteriaceae</taxon>
        <taxon>Sphingobacterium</taxon>
    </lineage>
</organism>
<gene>
    <name evidence="2" type="ORF">SAMN05660206_10845</name>
</gene>
<dbReference type="SUPFAM" id="SSF53448">
    <property type="entry name" value="Nucleotide-diphospho-sugar transferases"/>
    <property type="match status" value="1"/>
</dbReference>
<reference evidence="2 3" key="1">
    <citation type="submission" date="2016-10" db="EMBL/GenBank/DDBJ databases">
        <authorList>
            <person name="de Groot N.N."/>
        </authorList>
    </citation>
    <scope>NUCLEOTIDE SEQUENCE [LARGE SCALE GENOMIC DNA]</scope>
    <source>
        <strain evidence="2 3">DSM 22789</strain>
    </source>
</reference>
<proteinExistence type="predicted"/>
<dbReference type="PANTHER" id="PTHR43685">
    <property type="entry name" value="GLYCOSYLTRANSFERASE"/>
    <property type="match status" value="1"/>
</dbReference>
<dbReference type="AlphaFoldDB" id="A0A1I6U7Z6"/>
<dbReference type="STRING" id="683125.SAMN05660206_10845"/>
<dbReference type="InterPro" id="IPR029044">
    <property type="entry name" value="Nucleotide-diphossugar_trans"/>
</dbReference>
<evidence type="ECO:0000313" key="2">
    <source>
        <dbReference type="EMBL" id="SFS97573.1"/>
    </source>
</evidence>
<evidence type="ECO:0000313" key="3">
    <source>
        <dbReference type="Proteomes" id="UP000198785"/>
    </source>
</evidence>
<dbReference type="InterPro" id="IPR050834">
    <property type="entry name" value="Glycosyltransf_2"/>
</dbReference>
<accession>A0A1I6U7Z6</accession>
<evidence type="ECO:0000259" key="1">
    <source>
        <dbReference type="Pfam" id="PF00535"/>
    </source>
</evidence>
<dbReference type="Gene3D" id="3.90.550.10">
    <property type="entry name" value="Spore Coat Polysaccharide Biosynthesis Protein SpsA, Chain A"/>
    <property type="match status" value="1"/>
</dbReference>
<dbReference type="PANTHER" id="PTHR43685:SF2">
    <property type="entry name" value="GLYCOSYLTRANSFERASE 2-LIKE DOMAIN-CONTAINING PROTEIN"/>
    <property type="match status" value="1"/>
</dbReference>
<dbReference type="Proteomes" id="UP000198785">
    <property type="component" value="Unassembled WGS sequence"/>
</dbReference>
<dbReference type="InterPro" id="IPR001173">
    <property type="entry name" value="Glyco_trans_2-like"/>
</dbReference>
<name>A0A1I6U7Z6_9SPHI</name>
<keyword evidence="2" id="KW-0808">Transferase</keyword>
<keyword evidence="3" id="KW-1185">Reference proteome</keyword>
<feature type="domain" description="Glycosyltransferase 2-like" evidence="1">
    <location>
        <begin position="9"/>
        <end position="181"/>
    </location>
</feature>
<dbReference type="OrthoDB" id="9815829at2"/>